<organism evidence="6">
    <name type="scientific">mine drainage metagenome</name>
    <dbReference type="NCBI Taxonomy" id="410659"/>
    <lineage>
        <taxon>unclassified sequences</taxon>
        <taxon>metagenomes</taxon>
        <taxon>ecological metagenomes</taxon>
    </lineage>
</organism>
<reference evidence="6" key="2">
    <citation type="journal article" date="2014" name="ISME J.">
        <title>Microbial stratification in low pH oxic and suboxic macroscopic growths along an acid mine drainage.</title>
        <authorList>
            <person name="Mendez-Garcia C."/>
            <person name="Mesa V."/>
            <person name="Sprenger R.R."/>
            <person name="Richter M."/>
            <person name="Diez M.S."/>
            <person name="Solano J."/>
            <person name="Bargiela R."/>
            <person name="Golyshina O.V."/>
            <person name="Manteca A."/>
            <person name="Ramos J.L."/>
            <person name="Gallego J.R."/>
            <person name="Llorente I."/>
            <person name="Martins Dos Santos V.A."/>
            <person name="Jensen O.N."/>
            <person name="Pelaez A.I."/>
            <person name="Sanchez J."/>
            <person name="Ferrer M."/>
        </authorList>
    </citation>
    <scope>NUCLEOTIDE SEQUENCE</scope>
</reference>
<feature type="non-terminal residue" evidence="6">
    <location>
        <position position="1"/>
    </location>
</feature>
<comment type="caution">
    <text evidence="6">The sequence shown here is derived from an EMBL/GenBank/DDBJ whole genome shotgun (WGS) entry which is preliminary data.</text>
</comment>
<dbReference type="PANTHER" id="PTHR30385">
    <property type="entry name" value="SIGMA FACTOR F FLAGELLAR"/>
    <property type="match status" value="1"/>
</dbReference>
<name>T1AAZ1_9ZZZZ</name>
<proteinExistence type="predicted"/>
<reference evidence="6" key="1">
    <citation type="submission" date="2013-08" db="EMBL/GenBank/DDBJ databases">
        <authorList>
            <person name="Mendez C."/>
            <person name="Richter M."/>
            <person name="Ferrer M."/>
            <person name="Sanchez J."/>
        </authorList>
    </citation>
    <scope>NUCLEOTIDE SEQUENCE</scope>
</reference>
<keyword evidence="1" id="KW-0805">Transcription regulation</keyword>
<dbReference type="InterPro" id="IPR013325">
    <property type="entry name" value="RNA_pol_sigma_r2"/>
</dbReference>
<accession>T1AAZ1</accession>
<dbReference type="SUPFAM" id="SSF88946">
    <property type="entry name" value="Sigma2 domain of RNA polymerase sigma factors"/>
    <property type="match status" value="1"/>
</dbReference>
<keyword evidence="2" id="KW-0731">Sigma factor</keyword>
<keyword evidence="3" id="KW-0238">DNA-binding</keyword>
<evidence type="ECO:0000256" key="2">
    <source>
        <dbReference type="ARBA" id="ARBA00023082"/>
    </source>
</evidence>
<dbReference type="PANTHER" id="PTHR30385:SF7">
    <property type="entry name" value="RNA POLYMERASE SIGMA FACTOR FLIA"/>
    <property type="match status" value="1"/>
</dbReference>
<evidence type="ECO:0000259" key="5">
    <source>
        <dbReference type="Pfam" id="PF04542"/>
    </source>
</evidence>
<dbReference type="InterPro" id="IPR007627">
    <property type="entry name" value="RNA_pol_sigma70_r2"/>
</dbReference>
<feature type="non-terminal residue" evidence="6">
    <location>
        <position position="111"/>
    </location>
</feature>
<dbReference type="Pfam" id="PF04542">
    <property type="entry name" value="Sigma70_r2"/>
    <property type="match status" value="1"/>
</dbReference>
<dbReference type="GO" id="GO:0003677">
    <property type="term" value="F:DNA binding"/>
    <property type="evidence" value="ECO:0007669"/>
    <property type="project" value="UniProtKB-KW"/>
</dbReference>
<dbReference type="AlphaFoldDB" id="T1AAZ1"/>
<feature type="domain" description="RNA polymerase sigma-70 region 2" evidence="5">
    <location>
        <begin position="1"/>
        <end position="45"/>
    </location>
</feature>
<evidence type="ECO:0000256" key="4">
    <source>
        <dbReference type="ARBA" id="ARBA00023163"/>
    </source>
</evidence>
<dbReference type="Gene3D" id="1.20.140.160">
    <property type="match status" value="1"/>
</dbReference>
<dbReference type="EMBL" id="AUZX01007879">
    <property type="protein sequence ID" value="EQD57891.1"/>
    <property type="molecule type" value="Genomic_DNA"/>
</dbReference>
<dbReference type="Gene3D" id="1.10.1740.10">
    <property type="match status" value="1"/>
</dbReference>
<gene>
    <name evidence="6" type="ORF">B1A_11046</name>
</gene>
<dbReference type="SUPFAM" id="SSF88659">
    <property type="entry name" value="Sigma3 and sigma4 domains of RNA polymerase sigma factors"/>
    <property type="match status" value="1"/>
</dbReference>
<protein>
    <submittedName>
        <fullName evidence="6">RNA polymerase, sigma 28 subunit, FliA/WhiG</fullName>
    </submittedName>
</protein>
<evidence type="ECO:0000313" key="6">
    <source>
        <dbReference type="EMBL" id="EQD57891.1"/>
    </source>
</evidence>
<sequence length="111" mass="12402">LVSVGMTGLIDAAKRFDPSRGIKFKTMAEHRIRGAMLDEIRSADWVPRSVREKASSVHAVREGLRAALLREPDDMEMAKALSMSLDEYLTLEKRDRASPPLSIEDLFEMGG</sequence>
<dbReference type="GO" id="GO:0006352">
    <property type="term" value="P:DNA-templated transcription initiation"/>
    <property type="evidence" value="ECO:0007669"/>
    <property type="project" value="InterPro"/>
</dbReference>
<keyword evidence="4" id="KW-0804">Transcription</keyword>
<evidence type="ECO:0000256" key="3">
    <source>
        <dbReference type="ARBA" id="ARBA00023125"/>
    </source>
</evidence>
<dbReference type="InterPro" id="IPR013324">
    <property type="entry name" value="RNA_pol_sigma_r3/r4-like"/>
</dbReference>
<evidence type="ECO:0000256" key="1">
    <source>
        <dbReference type="ARBA" id="ARBA00023015"/>
    </source>
</evidence>
<dbReference type="GO" id="GO:0016987">
    <property type="term" value="F:sigma factor activity"/>
    <property type="evidence" value="ECO:0007669"/>
    <property type="project" value="UniProtKB-KW"/>
</dbReference>